<feature type="coiled-coil region" evidence="1">
    <location>
        <begin position="183"/>
        <end position="216"/>
    </location>
</feature>
<evidence type="ECO:0000313" key="3">
    <source>
        <dbReference type="Ensembl" id="ENSCLMP00005000216.1"/>
    </source>
</evidence>
<reference evidence="3" key="1">
    <citation type="submission" date="2025-08" db="UniProtKB">
        <authorList>
            <consortium name="Ensembl"/>
        </authorList>
    </citation>
    <scope>IDENTIFICATION</scope>
</reference>
<proteinExistence type="predicted"/>
<dbReference type="OrthoDB" id="10050218at2759"/>
<dbReference type="CTD" id="93323"/>
<dbReference type="AlphaFoldDB" id="A0A8C2W9T1"/>
<protein>
    <recommendedName>
        <fullName evidence="5">HAUS augmin-like complex subunit 8</fullName>
    </recommendedName>
</protein>
<reference evidence="3" key="2">
    <citation type="submission" date="2025-09" db="UniProtKB">
        <authorList>
            <consortium name="Ensembl"/>
        </authorList>
    </citation>
    <scope>IDENTIFICATION</scope>
</reference>
<keyword evidence="4" id="KW-1185">Reference proteome</keyword>
<evidence type="ECO:0000256" key="2">
    <source>
        <dbReference type="SAM" id="MobiDB-lite"/>
    </source>
</evidence>
<dbReference type="KEGG" id="clum:117730190"/>
<gene>
    <name evidence="3" type="primary">haus8</name>
</gene>
<evidence type="ECO:0000313" key="4">
    <source>
        <dbReference type="Proteomes" id="UP000694565"/>
    </source>
</evidence>
<feature type="region of interest" description="Disordered" evidence="2">
    <location>
        <begin position="73"/>
        <end position="111"/>
    </location>
</feature>
<dbReference type="GeneTree" id="ENSGT00390000010974"/>
<evidence type="ECO:0008006" key="5">
    <source>
        <dbReference type="Google" id="ProtNLM"/>
    </source>
</evidence>
<feature type="region of interest" description="Disordered" evidence="2">
    <location>
        <begin position="347"/>
        <end position="369"/>
    </location>
</feature>
<feature type="compositionally biased region" description="Polar residues" evidence="2">
    <location>
        <begin position="1"/>
        <end position="35"/>
    </location>
</feature>
<sequence>MASRRTSTMPTNASLKSAPTDTKSTKSGSNASKLNTTVTGKKSVKPSVTVVKSRYMQSAEKASLAKSNSLTNESIAVPLRPSSPKPGGVKPRVGTPPRRSMAPQAPATSMKSQETELSFLGKSILQSTFSDGPGFRPNFDISVINEKTIFENAVEPERNPEINKRIIEMQTFLLAYLTAKMESNTAKAEAEAEARIMEEMEEEEALHNEVQEKKRRYLLTEKDRLANELLDLQNAALTPVVETAKQFTSDYKSFATAVDATRHELPVKNFYIDGDRREFLDKAEACLKESETLLMECTDGDHKGNSTSLECLRDMKTTSKAIRQQLSGTFSDLMELSSLVGRHTVQAQQATEEEQLGTARTSQLFCPKP</sequence>
<dbReference type="Proteomes" id="UP000694565">
    <property type="component" value="Unplaced"/>
</dbReference>
<evidence type="ECO:0000256" key="1">
    <source>
        <dbReference type="SAM" id="Coils"/>
    </source>
</evidence>
<accession>A0A8C2W9T1</accession>
<dbReference type="GeneID" id="117730190"/>
<dbReference type="RefSeq" id="XP_034387662.1">
    <property type="nucleotide sequence ID" value="XM_034531771.1"/>
</dbReference>
<feature type="region of interest" description="Disordered" evidence="2">
    <location>
        <begin position="1"/>
        <end position="49"/>
    </location>
</feature>
<feature type="compositionally biased region" description="Polar residues" evidence="2">
    <location>
        <begin position="360"/>
        <end position="369"/>
    </location>
</feature>
<dbReference type="Ensembl" id="ENSCLMT00005000228.1">
    <property type="protein sequence ID" value="ENSCLMP00005000216.1"/>
    <property type="gene ID" value="ENSCLMG00005000192.1"/>
</dbReference>
<keyword evidence="1" id="KW-0175">Coiled coil</keyword>
<name>A0A8C2W9T1_CYCLU</name>
<feature type="compositionally biased region" description="Low complexity" evidence="2">
    <location>
        <begin position="36"/>
        <end position="49"/>
    </location>
</feature>
<organism evidence="3 4">
    <name type="scientific">Cyclopterus lumpus</name>
    <name type="common">Lumpsucker</name>
    <dbReference type="NCBI Taxonomy" id="8103"/>
    <lineage>
        <taxon>Eukaryota</taxon>
        <taxon>Metazoa</taxon>
        <taxon>Chordata</taxon>
        <taxon>Craniata</taxon>
        <taxon>Vertebrata</taxon>
        <taxon>Euteleostomi</taxon>
        <taxon>Actinopterygii</taxon>
        <taxon>Neopterygii</taxon>
        <taxon>Teleostei</taxon>
        <taxon>Neoteleostei</taxon>
        <taxon>Acanthomorphata</taxon>
        <taxon>Eupercaria</taxon>
        <taxon>Perciformes</taxon>
        <taxon>Cottioidei</taxon>
        <taxon>Cottales</taxon>
        <taxon>Cyclopteridae</taxon>
        <taxon>Cyclopterus</taxon>
    </lineage>
</organism>